<keyword evidence="6 7" id="KW-0472">Membrane</keyword>
<evidence type="ECO:0000256" key="1">
    <source>
        <dbReference type="ARBA" id="ARBA00004141"/>
    </source>
</evidence>
<evidence type="ECO:0008006" key="10">
    <source>
        <dbReference type="Google" id="ProtNLM"/>
    </source>
</evidence>
<keyword evidence="3 7" id="KW-0812">Transmembrane</keyword>
<evidence type="ECO:0000256" key="7">
    <source>
        <dbReference type="SAM" id="Phobius"/>
    </source>
</evidence>
<feature type="transmembrane region" description="Helical" evidence="7">
    <location>
        <begin position="168"/>
        <end position="191"/>
    </location>
</feature>
<dbReference type="GO" id="GO:1990573">
    <property type="term" value="P:potassium ion import across plasma membrane"/>
    <property type="evidence" value="ECO:0007669"/>
    <property type="project" value="TreeGrafter"/>
</dbReference>
<evidence type="ECO:0000256" key="4">
    <source>
        <dbReference type="ARBA" id="ARBA00022989"/>
    </source>
</evidence>
<reference evidence="8" key="1">
    <citation type="journal article" date="2023" name="Mol. Plant Microbe Interact.">
        <title>Elucidating the Obligate Nature and Biological Capacity of an Invasive Fungal Corn Pathogen.</title>
        <authorList>
            <person name="MacCready J.S."/>
            <person name="Roggenkamp E.M."/>
            <person name="Gdanetz K."/>
            <person name="Chilvers M.I."/>
        </authorList>
    </citation>
    <scope>NUCLEOTIDE SEQUENCE</scope>
    <source>
        <strain evidence="8">PM02</strain>
    </source>
</reference>
<feature type="transmembrane region" description="Helical" evidence="7">
    <location>
        <begin position="211"/>
        <end position="230"/>
    </location>
</feature>
<evidence type="ECO:0000313" key="9">
    <source>
        <dbReference type="Proteomes" id="UP001217918"/>
    </source>
</evidence>
<dbReference type="InterPro" id="IPR015958">
    <property type="entry name" value="Trk1_fungi"/>
</dbReference>
<gene>
    <name evidence="8" type="ORF">P8C59_001542</name>
</gene>
<feature type="transmembrane region" description="Helical" evidence="7">
    <location>
        <begin position="20"/>
        <end position="39"/>
    </location>
</feature>
<dbReference type="Pfam" id="PF02386">
    <property type="entry name" value="TrkH"/>
    <property type="match status" value="1"/>
</dbReference>
<dbReference type="PIRSF" id="PIRSF002450">
    <property type="entry name" value="K+_transpter_TRK"/>
    <property type="match status" value="1"/>
</dbReference>
<keyword evidence="2" id="KW-0813">Transport</keyword>
<evidence type="ECO:0000256" key="6">
    <source>
        <dbReference type="ARBA" id="ARBA00023136"/>
    </source>
</evidence>
<comment type="subcellular location">
    <subcellularLocation>
        <location evidence="1">Membrane</location>
        <topology evidence="1">Multi-pass membrane protein</topology>
    </subcellularLocation>
</comment>
<dbReference type="EMBL" id="JAQQPM010000001">
    <property type="protein sequence ID" value="KAK2067836.1"/>
    <property type="molecule type" value="Genomic_DNA"/>
</dbReference>
<evidence type="ECO:0000256" key="2">
    <source>
        <dbReference type="ARBA" id="ARBA00022448"/>
    </source>
</evidence>
<sequence>MASLAALLRRCLPPLNFITLHYAYFVAVCLAASVVFYCSSDPAWSISYTDSLFLVVSAMTEAGLNTVNLSQMTTWQQVLLWLLILAGGSVWVSMWTVLARRTVFARRYGHVVTAETTQGQILAARPPDTAHRATLHRLLARGRSTDAQQFGPLSREEREHLGRVEYRALGVLAVLVPLYLVLWQVLGSVGLGAWLSRHRADVPRRNGIGPWWLGVFNAVSAFNNSGMSLLDANMVPFQDAHYLLLTMGLLILAGNTAYPVFLRLAVWALLRLADRATPAHVLADWKDTLLFILRYPRRVYTNLFPARATWWLVFMLVLLNSLDWMAFELLNLGNPTVETIPLGSRIVDGLFQALAVRSGGFYVVSIAGLYIGTQITYVIMMYISVYPVVITMRHSNVYEERSLGIYSDAGKSARSHSVPAALGRRLQRTLTLRGVGVPPAARRSHAPPESRADFITQQIRSQLAHDLWLLVLAVLVISTIETARVLADPVAYSVFNVVFEVVSGYGTVGISVGLPGAAYSFAGGWHAASKLVLCAVMLRGRHRGLPVALDRAVRWPGEQLGREEEEDWRIRRRLSRGRERRTWEA</sequence>
<proteinExistence type="predicted"/>
<dbReference type="PANTHER" id="PTHR31064">
    <property type="entry name" value="POTASSIUM TRANSPORT PROTEIN DDB_G0292412-RELATED"/>
    <property type="match status" value="1"/>
</dbReference>
<evidence type="ECO:0000256" key="3">
    <source>
        <dbReference type="ARBA" id="ARBA00022692"/>
    </source>
</evidence>
<feature type="transmembrane region" description="Helical" evidence="7">
    <location>
        <begin position="78"/>
        <end position="98"/>
    </location>
</feature>
<keyword evidence="5" id="KW-0406">Ion transport</keyword>
<feature type="transmembrane region" description="Helical" evidence="7">
    <location>
        <begin position="467"/>
        <end position="487"/>
    </location>
</feature>
<keyword evidence="9" id="KW-1185">Reference proteome</keyword>
<dbReference type="GO" id="GO:0030007">
    <property type="term" value="P:intracellular potassium ion homeostasis"/>
    <property type="evidence" value="ECO:0007669"/>
    <property type="project" value="InterPro"/>
</dbReference>
<evidence type="ECO:0000313" key="8">
    <source>
        <dbReference type="EMBL" id="KAK2067836.1"/>
    </source>
</evidence>
<comment type="caution">
    <text evidence="8">The sequence shown here is derived from an EMBL/GenBank/DDBJ whole genome shotgun (WGS) entry which is preliminary data.</text>
</comment>
<protein>
    <recommendedName>
        <fullName evidence="10">Potassium transport protein</fullName>
    </recommendedName>
</protein>
<dbReference type="GO" id="GO:0140107">
    <property type="term" value="F:high-affinity potassium ion transmembrane transporter activity"/>
    <property type="evidence" value="ECO:0007669"/>
    <property type="project" value="TreeGrafter"/>
</dbReference>
<dbReference type="AlphaFoldDB" id="A0AAD9HYL9"/>
<organism evidence="8 9">
    <name type="scientific">Phyllachora maydis</name>
    <dbReference type="NCBI Taxonomy" id="1825666"/>
    <lineage>
        <taxon>Eukaryota</taxon>
        <taxon>Fungi</taxon>
        <taxon>Dikarya</taxon>
        <taxon>Ascomycota</taxon>
        <taxon>Pezizomycotina</taxon>
        <taxon>Sordariomycetes</taxon>
        <taxon>Sordariomycetidae</taxon>
        <taxon>Phyllachorales</taxon>
        <taxon>Phyllachoraceae</taxon>
        <taxon>Phyllachora</taxon>
    </lineage>
</organism>
<feature type="transmembrane region" description="Helical" evidence="7">
    <location>
        <begin position="360"/>
        <end position="383"/>
    </location>
</feature>
<dbReference type="PANTHER" id="PTHR31064:SF37">
    <property type="entry name" value="TRANSPORTER, PUTATIVE (EUROFUNG)-RELATED"/>
    <property type="match status" value="1"/>
</dbReference>
<name>A0AAD9HYL9_9PEZI</name>
<dbReference type="InterPro" id="IPR051143">
    <property type="entry name" value="TrkH_K-transport"/>
</dbReference>
<dbReference type="InterPro" id="IPR003445">
    <property type="entry name" value="Cat_transpt"/>
</dbReference>
<dbReference type="Proteomes" id="UP001217918">
    <property type="component" value="Unassembled WGS sequence"/>
</dbReference>
<keyword evidence="4 7" id="KW-1133">Transmembrane helix</keyword>
<feature type="transmembrane region" description="Helical" evidence="7">
    <location>
        <begin position="242"/>
        <end position="270"/>
    </location>
</feature>
<evidence type="ECO:0000256" key="5">
    <source>
        <dbReference type="ARBA" id="ARBA00023065"/>
    </source>
</evidence>
<feature type="transmembrane region" description="Helical" evidence="7">
    <location>
        <begin position="308"/>
        <end position="327"/>
    </location>
</feature>
<accession>A0AAD9HYL9</accession>
<dbReference type="GO" id="GO:0005886">
    <property type="term" value="C:plasma membrane"/>
    <property type="evidence" value="ECO:0007669"/>
    <property type="project" value="InterPro"/>
</dbReference>